<feature type="region of interest" description="Disordered" evidence="2">
    <location>
        <begin position="382"/>
        <end position="425"/>
    </location>
</feature>
<feature type="compositionally biased region" description="Polar residues" evidence="2">
    <location>
        <begin position="413"/>
        <end position="425"/>
    </location>
</feature>
<proteinExistence type="predicted"/>
<organism evidence="3 4">
    <name type="scientific">Cercophora samala</name>
    <dbReference type="NCBI Taxonomy" id="330535"/>
    <lineage>
        <taxon>Eukaryota</taxon>
        <taxon>Fungi</taxon>
        <taxon>Dikarya</taxon>
        <taxon>Ascomycota</taxon>
        <taxon>Pezizomycotina</taxon>
        <taxon>Sordariomycetes</taxon>
        <taxon>Sordariomycetidae</taxon>
        <taxon>Sordariales</taxon>
        <taxon>Lasiosphaeriaceae</taxon>
        <taxon>Cercophora</taxon>
    </lineage>
</organism>
<feature type="coiled-coil region" evidence="1">
    <location>
        <begin position="268"/>
        <end position="295"/>
    </location>
</feature>
<reference evidence="3" key="1">
    <citation type="submission" date="2023-06" db="EMBL/GenBank/DDBJ databases">
        <title>Genome-scale phylogeny and comparative genomics of the fungal order Sordariales.</title>
        <authorList>
            <consortium name="Lawrence Berkeley National Laboratory"/>
            <person name="Hensen N."/>
            <person name="Bonometti L."/>
            <person name="Westerberg I."/>
            <person name="Brannstrom I.O."/>
            <person name="Guillou S."/>
            <person name="Cros-Aarteil S."/>
            <person name="Calhoun S."/>
            <person name="Haridas S."/>
            <person name="Kuo A."/>
            <person name="Mondo S."/>
            <person name="Pangilinan J."/>
            <person name="Riley R."/>
            <person name="Labutti K."/>
            <person name="Andreopoulos B."/>
            <person name="Lipzen A."/>
            <person name="Chen C."/>
            <person name="Yanf M."/>
            <person name="Daum C."/>
            <person name="Ng V."/>
            <person name="Clum A."/>
            <person name="Steindorff A."/>
            <person name="Ohm R."/>
            <person name="Martin F."/>
            <person name="Silar P."/>
            <person name="Natvig D."/>
            <person name="Lalanne C."/>
            <person name="Gautier V."/>
            <person name="Ament-Velasquez S.L."/>
            <person name="Kruys A."/>
            <person name="Hutchinson M.I."/>
            <person name="Powell A.J."/>
            <person name="Barry K."/>
            <person name="Miller A.N."/>
            <person name="Grigoriev I.V."/>
            <person name="Debuchy R."/>
            <person name="Gladieux P."/>
            <person name="Thoren M.H."/>
            <person name="Johannesson H."/>
        </authorList>
    </citation>
    <scope>NUCLEOTIDE SEQUENCE</scope>
    <source>
        <strain evidence="3">CBS 307.81</strain>
    </source>
</reference>
<dbReference type="EMBL" id="JAULSY010000006">
    <property type="protein sequence ID" value="KAK0673416.1"/>
    <property type="molecule type" value="Genomic_DNA"/>
</dbReference>
<protein>
    <submittedName>
        <fullName evidence="3">Uncharacterized protein</fullName>
    </submittedName>
</protein>
<accession>A0AA39ZLR0</accession>
<evidence type="ECO:0000313" key="3">
    <source>
        <dbReference type="EMBL" id="KAK0673416.1"/>
    </source>
</evidence>
<evidence type="ECO:0000256" key="2">
    <source>
        <dbReference type="SAM" id="MobiDB-lite"/>
    </source>
</evidence>
<dbReference type="AlphaFoldDB" id="A0AA39ZLR0"/>
<keyword evidence="4" id="KW-1185">Reference proteome</keyword>
<evidence type="ECO:0000313" key="4">
    <source>
        <dbReference type="Proteomes" id="UP001174997"/>
    </source>
</evidence>
<dbReference type="Proteomes" id="UP001174997">
    <property type="component" value="Unassembled WGS sequence"/>
</dbReference>
<feature type="compositionally biased region" description="Low complexity" evidence="2">
    <location>
        <begin position="391"/>
        <end position="412"/>
    </location>
</feature>
<keyword evidence="1" id="KW-0175">Coiled coil</keyword>
<name>A0AA39ZLR0_9PEZI</name>
<gene>
    <name evidence="3" type="ORF">QBC41DRAFT_298638</name>
</gene>
<sequence>MSSSSPVAPQAAPAEAVPDLTKDAMLQPECPFPPRNPSVLLSDGAFGLIRTSILRLAKPGCKMTGLPLQPMPQRTRASDMCWKEFEKLWTKEAENYADLETAHRLLNSGKQVGDLGKWFTSCKQRWMEHRAVNETNSAESQAYRTFEELLEVETKLVRFITENFDVLPKQEDIPRLIHHATKRDLRGLVDLWNHRVNWTHKFNTICNEEFAQYLEIKDLLAKEETAREAAKMEQWRREQEVQNAAKLKAYWELSDKLRAQEDIIDGGERKHQEEMREVLKKQQQARNKKEEDEAQERLVLLLLQGDSAEDVRPREFAACNVEVTTGTGAGVTNNVSTALAAVDGIADGAHPLDIGDREQEQALLQSEHRAAEKKILEQLEQGQEERRILHQAQQNRAAQQQNHQSQATQQQNLRSQAVQLQDVQA</sequence>
<evidence type="ECO:0000256" key="1">
    <source>
        <dbReference type="SAM" id="Coils"/>
    </source>
</evidence>
<comment type="caution">
    <text evidence="3">The sequence shown here is derived from an EMBL/GenBank/DDBJ whole genome shotgun (WGS) entry which is preliminary data.</text>
</comment>